<evidence type="ECO:0000313" key="3">
    <source>
        <dbReference type="EMBL" id="MCZ0865309.1"/>
    </source>
</evidence>
<accession>A0A9J6RMU4</accession>
<dbReference type="SMART" id="SM00327">
    <property type="entry name" value="VWA"/>
    <property type="match status" value="1"/>
</dbReference>
<reference evidence="3 4" key="1">
    <citation type="submission" date="2022-12" db="EMBL/GenBank/DDBJ databases">
        <title>Dasania phycosphaerae sp. nov., isolated from particulate material of the south coast of Korea.</title>
        <authorList>
            <person name="Jiang Y."/>
        </authorList>
    </citation>
    <scope>NUCLEOTIDE SEQUENCE [LARGE SCALE GENOMIC DNA]</scope>
    <source>
        <strain evidence="3 4">GY-19</strain>
    </source>
</reference>
<dbReference type="InterPro" id="IPR033881">
    <property type="entry name" value="vWA_BatA_type"/>
</dbReference>
<dbReference type="Pfam" id="PF00092">
    <property type="entry name" value="VWA"/>
    <property type="match status" value="1"/>
</dbReference>
<feature type="transmembrane region" description="Helical" evidence="1">
    <location>
        <begin position="6"/>
        <end position="23"/>
    </location>
</feature>
<keyword evidence="1" id="KW-1133">Transmembrane helix</keyword>
<proteinExistence type="predicted"/>
<evidence type="ECO:0000256" key="1">
    <source>
        <dbReference type="SAM" id="Phobius"/>
    </source>
</evidence>
<keyword evidence="1" id="KW-0812">Transmembrane</keyword>
<keyword evidence="4" id="KW-1185">Reference proteome</keyword>
<feature type="domain" description="VWFA" evidence="2">
    <location>
        <begin position="91"/>
        <end position="292"/>
    </location>
</feature>
<dbReference type="InterPro" id="IPR002035">
    <property type="entry name" value="VWF_A"/>
</dbReference>
<evidence type="ECO:0000313" key="4">
    <source>
        <dbReference type="Proteomes" id="UP001069090"/>
    </source>
</evidence>
<dbReference type="CDD" id="cd01467">
    <property type="entry name" value="vWA_BatA_type"/>
    <property type="match status" value="1"/>
</dbReference>
<protein>
    <submittedName>
        <fullName evidence="3">VWA domain-containing protein</fullName>
    </submittedName>
</protein>
<name>A0A9J6RMU4_9GAMM</name>
<dbReference type="InterPro" id="IPR036465">
    <property type="entry name" value="vWFA_dom_sf"/>
</dbReference>
<keyword evidence="1" id="KW-0472">Membrane</keyword>
<sequence length="344" mass="38059">MLEFQLPWVFYCLPLPLLAYLLLPRAKQQQTAVRVPFYHSLEVMQQQHSHKSQQRPLQLTGLVLCWLLLVTAAAQPTWIGDPIHLPTEGRDLMLAVDLSESMRMEDMQAGDELVNRLVAVKAVINDFVDRRAGDRIGLILFGSQAYIQAPLTFDRETVKRFMRESQIGFAGPATAIGDAIGLAVKRLRKRPGDKHVLILLTDGANTAGEVQPLAAAKFAAQHNITIYTVGVGADQLTTPGFFGSSFGARTINPSKDLDEDTLQKIAALTGGKYFRAKNPKELLEIYRLVDELEPTEADAKTFRPSLSLFYWPLAVAVIISLITALLKLPRPAWLANKSATEGES</sequence>
<dbReference type="SUPFAM" id="SSF53300">
    <property type="entry name" value="vWA-like"/>
    <property type="match status" value="1"/>
</dbReference>
<dbReference type="EMBL" id="JAPTGG010000006">
    <property type="protein sequence ID" value="MCZ0865309.1"/>
    <property type="molecule type" value="Genomic_DNA"/>
</dbReference>
<comment type="caution">
    <text evidence="3">The sequence shown here is derived from an EMBL/GenBank/DDBJ whole genome shotgun (WGS) entry which is preliminary data.</text>
</comment>
<organism evidence="3 4">
    <name type="scientific">Dasania phycosphaerae</name>
    <dbReference type="NCBI Taxonomy" id="2950436"/>
    <lineage>
        <taxon>Bacteria</taxon>
        <taxon>Pseudomonadati</taxon>
        <taxon>Pseudomonadota</taxon>
        <taxon>Gammaproteobacteria</taxon>
        <taxon>Cellvibrionales</taxon>
        <taxon>Spongiibacteraceae</taxon>
        <taxon>Dasania</taxon>
    </lineage>
</organism>
<dbReference type="Proteomes" id="UP001069090">
    <property type="component" value="Unassembled WGS sequence"/>
</dbReference>
<feature type="transmembrane region" description="Helical" evidence="1">
    <location>
        <begin position="308"/>
        <end position="328"/>
    </location>
</feature>
<dbReference type="PROSITE" id="PS50234">
    <property type="entry name" value="VWFA"/>
    <property type="match status" value="1"/>
</dbReference>
<dbReference type="RefSeq" id="WP_258331456.1">
    <property type="nucleotide sequence ID" value="NZ_JAPTGG010000006.1"/>
</dbReference>
<evidence type="ECO:0000259" key="2">
    <source>
        <dbReference type="PROSITE" id="PS50234"/>
    </source>
</evidence>
<dbReference type="PANTHER" id="PTHR22550">
    <property type="entry name" value="SPORE GERMINATION PROTEIN"/>
    <property type="match status" value="1"/>
</dbReference>
<dbReference type="Gene3D" id="3.40.50.410">
    <property type="entry name" value="von Willebrand factor, type A domain"/>
    <property type="match status" value="1"/>
</dbReference>
<dbReference type="InterPro" id="IPR050768">
    <property type="entry name" value="UPF0353/GerABKA_families"/>
</dbReference>
<gene>
    <name evidence="3" type="ORF">O0V09_08865</name>
</gene>
<dbReference type="AlphaFoldDB" id="A0A9J6RMU4"/>
<dbReference type="PANTHER" id="PTHR22550:SF18">
    <property type="entry name" value="VWFA DOMAIN-CONTAINING PROTEIN"/>
    <property type="match status" value="1"/>
</dbReference>